<gene>
    <name evidence="1" type="ORF">QBC46DRAFT_338684</name>
</gene>
<evidence type="ECO:0000313" key="1">
    <source>
        <dbReference type="EMBL" id="KAK3943431.1"/>
    </source>
</evidence>
<dbReference type="Proteomes" id="UP001303473">
    <property type="component" value="Unassembled WGS sequence"/>
</dbReference>
<protein>
    <submittedName>
        <fullName evidence="1">Uncharacterized protein</fullName>
    </submittedName>
</protein>
<organism evidence="1 2">
    <name type="scientific">Diplogelasinospora grovesii</name>
    <dbReference type="NCBI Taxonomy" id="303347"/>
    <lineage>
        <taxon>Eukaryota</taxon>
        <taxon>Fungi</taxon>
        <taxon>Dikarya</taxon>
        <taxon>Ascomycota</taxon>
        <taxon>Pezizomycotina</taxon>
        <taxon>Sordariomycetes</taxon>
        <taxon>Sordariomycetidae</taxon>
        <taxon>Sordariales</taxon>
        <taxon>Diplogelasinosporaceae</taxon>
        <taxon>Diplogelasinospora</taxon>
    </lineage>
</organism>
<proteinExistence type="predicted"/>
<comment type="caution">
    <text evidence="1">The sequence shown here is derived from an EMBL/GenBank/DDBJ whole genome shotgun (WGS) entry which is preliminary data.</text>
</comment>
<evidence type="ECO:0000313" key="2">
    <source>
        <dbReference type="Proteomes" id="UP001303473"/>
    </source>
</evidence>
<keyword evidence="2" id="KW-1185">Reference proteome</keyword>
<dbReference type="AlphaFoldDB" id="A0AAN6S884"/>
<reference evidence="2" key="1">
    <citation type="journal article" date="2023" name="Mol. Phylogenet. Evol.">
        <title>Genome-scale phylogeny and comparative genomics of the fungal order Sordariales.</title>
        <authorList>
            <person name="Hensen N."/>
            <person name="Bonometti L."/>
            <person name="Westerberg I."/>
            <person name="Brannstrom I.O."/>
            <person name="Guillou S."/>
            <person name="Cros-Aarteil S."/>
            <person name="Calhoun S."/>
            <person name="Haridas S."/>
            <person name="Kuo A."/>
            <person name="Mondo S."/>
            <person name="Pangilinan J."/>
            <person name="Riley R."/>
            <person name="LaButti K."/>
            <person name="Andreopoulos B."/>
            <person name="Lipzen A."/>
            <person name="Chen C."/>
            <person name="Yan M."/>
            <person name="Daum C."/>
            <person name="Ng V."/>
            <person name="Clum A."/>
            <person name="Steindorff A."/>
            <person name="Ohm R.A."/>
            <person name="Martin F."/>
            <person name="Silar P."/>
            <person name="Natvig D.O."/>
            <person name="Lalanne C."/>
            <person name="Gautier V."/>
            <person name="Ament-Velasquez S.L."/>
            <person name="Kruys A."/>
            <person name="Hutchinson M.I."/>
            <person name="Powell A.J."/>
            <person name="Barry K."/>
            <person name="Miller A.N."/>
            <person name="Grigoriev I.V."/>
            <person name="Debuchy R."/>
            <person name="Gladieux P."/>
            <person name="Hiltunen Thoren M."/>
            <person name="Johannesson H."/>
        </authorList>
    </citation>
    <scope>NUCLEOTIDE SEQUENCE [LARGE SCALE GENOMIC DNA]</scope>
    <source>
        <strain evidence="2">CBS 340.73</strain>
    </source>
</reference>
<sequence length="181" mass="20229">MFRLRHYPINAKSRPRVTYAKVNTNLGTFTICSAEKDVCETGDFRFCIFHEDEGCDIGKYLKERYLDEESRMALKSVFKEAAKVCGEQKATSTATYWPEHLFSTQGLLWQSMAKLVDGECSVSSVSGNATGLVESIFLGILEVYVNFHTGSALTVKYEDLQSRKTTIELAPAPPAYEAEAD</sequence>
<accession>A0AAN6S884</accession>
<dbReference type="EMBL" id="MU853766">
    <property type="protein sequence ID" value="KAK3943431.1"/>
    <property type="molecule type" value="Genomic_DNA"/>
</dbReference>
<name>A0AAN6S884_9PEZI</name>